<evidence type="ECO:0000256" key="6">
    <source>
        <dbReference type="SAM" id="Phobius"/>
    </source>
</evidence>
<protein>
    <submittedName>
        <fullName evidence="7">UPF0053 inner membrane protein YgdQ</fullName>
    </submittedName>
</protein>
<comment type="similarity">
    <text evidence="2">Belongs to the TerC family.</text>
</comment>
<dbReference type="Pfam" id="PF03741">
    <property type="entry name" value="TerC"/>
    <property type="match status" value="1"/>
</dbReference>
<accession>A0A803FSZ9</accession>
<dbReference type="GO" id="GO:0016020">
    <property type="term" value="C:membrane"/>
    <property type="evidence" value="ECO:0007669"/>
    <property type="project" value="UniProtKB-SubCell"/>
</dbReference>
<dbReference type="OrthoDB" id="9805314at2"/>
<dbReference type="AlphaFoldDB" id="A0A803FSZ9"/>
<name>A0A803FSZ9_9GAMM</name>
<evidence type="ECO:0000313" key="8">
    <source>
        <dbReference type="Proteomes" id="UP000294289"/>
    </source>
</evidence>
<feature type="transmembrane region" description="Helical" evidence="6">
    <location>
        <begin position="153"/>
        <end position="174"/>
    </location>
</feature>
<keyword evidence="3 6" id="KW-0812">Transmembrane</keyword>
<feature type="transmembrane region" description="Helical" evidence="6">
    <location>
        <begin position="12"/>
        <end position="37"/>
    </location>
</feature>
<evidence type="ECO:0000256" key="2">
    <source>
        <dbReference type="ARBA" id="ARBA00007511"/>
    </source>
</evidence>
<evidence type="ECO:0000256" key="3">
    <source>
        <dbReference type="ARBA" id="ARBA00022692"/>
    </source>
</evidence>
<evidence type="ECO:0000256" key="1">
    <source>
        <dbReference type="ARBA" id="ARBA00004141"/>
    </source>
</evidence>
<comment type="subcellular location">
    <subcellularLocation>
        <location evidence="1">Membrane</location>
        <topology evidence="1">Multi-pass membrane protein</topology>
    </subcellularLocation>
</comment>
<dbReference type="RefSeq" id="WP_157990822.1">
    <property type="nucleotide sequence ID" value="NZ_LR217737.1"/>
</dbReference>
<proteinExistence type="inferred from homology"/>
<feature type="transmembrane region" description="Helical" evidence="6">
    <location>
        <begin position="212"/>
        <end position="229"/>
    </location>
</feature>
<evidence type="ECO:0000256" key="4">
    <source>
        <dbReference type="ARBA" id="ARBA00022989"/>
    </source>
</evidence>
<feature type="transmembrane region" description="Helical" evidence="6">
    <location>
        <begin position="49"/>
        <end position="69"/>
    </location>
</feature>
<feature type="transmembrane region" description="Helical" evidence="6">
    <location>
        <begin position="127"/>
        <end position="147"/>
    </location>
</feature>
<dbReference type="PANTHER" id="PTHR30238">
    <property type="entry name" value="MEMBRANE BOUND PREDICTED REDOX MODULATOR"/>
    <property type="match status" value="1"/>
</dbReference>
<keyword evidence="4 6" id="KW-1133">Transmembrane helix</keyword>
<feature type="transmembrane region" description="Helical" evidence="6">
    <location>
        <begin position="89"/>
        <end position="107"/>
    </location>
</feature>
<feature type="transmembrane region" description="Helical" evidence="6">
    <location>
        <begin position="186"/>
        <end position="206"/>
    </location>
</feature>
<evidence type="ECO:0000256" key="5">
    <source>
        <dbReference type="ARBA" id="ARBA00023136"/>
    </source>
</evidence>
<gene>
    <name evidence="7" type="primary">ygdQ</name>
    <name evidence="7" type="ORF">ERCIPICE3303_118</name>
</gene>
<organism evidence="7 8">
    <name type="scientific">Candidatus Erwinia haradaeae</name>
    <dbReference type="NCBI Taxonomy" id="1922217"/>
    <lineage>
        <taxon>Bacteria</taxon>
        <taxon>Pseudomonadati</taxon>
        <taxon>Pseudomonadota</taxon>
        <taxon>Gammaproteobacteria</taxon>
        <taxon>Enterobacterales</taxon>
        <taxon>Erwiniaceae</taxon>
        <taxon>Erwinia</taxon>
    </lineage>
</organism>
<dbReference type="InterPro" id="IPR005496">
    <property type="entry name" value="Integral_membrane_TerC"/>
</dbReference>
<dbReference type="Proteomes" id="UP000294289">
    <property type="component" value="Chromosome"/>
</dbReference>
<sequence>MYEWISHLENWLALSTLTILEIILGIDNILFLLLIVGRLPIHQQHIARFLGLSCAMVIRLVLLTSLAWLTNLRAPFITFMGHVFSLHDLILLFGGIVLLYNVSIELYRNVTDFQYQEEINMLSFWKAMLKIIFLDIIFSVDSLITAIGISNNLIIMMVAVIISVLVMMFSSEMLSTYIDRYPSIKILALSFLFFIGCKLVLESFQFYISQNYIYFFIVLCGLFQMFRLTSNQK</sequence>
<dbReference type="PANTHER" id="PTHR30238:SF4">
    <property type="entry name" value="SLL1022 PROTEIN"/>
    <property type="match status" value="1"/>
</dbReference>
<evidence type="ECO:0000313" key="7">
    <source>
        <dbReference type="EMBL" id="VFP87410.1"/>
    </source>
</evidence>
<keyword evidence="5 6" id="KW-0472">Membrane</keyword>
<reference evidence="7 8" key="1">
    <citation type="submission" date="2019-02" db="EMBL/GenBank/DDBJ databases">
        <authorList>
            <person name="Manzano-Marin A."/>
            <person name="Manzano-Marin A."/>
        </authorList>
    </citation>
    <scope>NUCLEOTIDE SEQUENCE [LARGE SCALE GENOMIC DNA]</scope>
    <source>
        <strain evidence="7 8">ErCipiceae</strain>
    </source>
</reference>
<dbReference type="EMBL" id="LR217737">
    <property type="protein sequence ID" value="VFP87410.1"/>
    <property type="molecule type" value="Genomic_DNA"/>
</dbReference>